<keyword evidence="5 15" id="KW-1133">Transmembrane helix</keyword>
<dbReference type="InterPro" id="IPR036259">
    <property type="entry name" value="MFS_trans_sf"/>
</dbReference>
<comment type="subcellular location">
    <subcellularLocation>
        <location evidence="1">Membrane</location>
        <topology evidence="1">Multi-pass membrane protein</topology>
    </subcellularLocation>
</comment>
<accession>K3WHM2</accession>
<comment type="catalytic activity">
    <reaction evidence="10">
        <text>D-mannose(out) = D-mannose(in)</text>
        <dbReference type="Rhea" id="RHEA:78391"/>
        <dbReference type="ChEBI" id="CHEBI:4208"/>
    </reaction>
    <physiologicalReaction direction="left-to-right" evidence="10">
        <dbReference type="Rhea" id="RHEA:78392"/>
    </physiologicalReaction>
</comment>
<evidence type="ECO:0000256" key="1">
    <source>
        <dbReference type="ARBA" id="ARBA00004141"/>
    </source>
</evidence>
<comment type="subunit">
    <text evidence="2">Homodimer.</text>
</comment>
<proteinExistence type="inferred from homology"/>
<evidence type="ECO:0000256" key="4">
    <source>
        <dbReference type="ARBA" id="ARBA00022692"/>
    </source>
</evidence>
<dbReference type="InterPro" id="IPR005828">
    <property type="entry name" value="MFS_sugar_transport-like"/>
</dbReference>
<dbReference type="InterPro" id="IPR045263">
    <property type="entry name" value="GLUT"/>
</dbReference>
<dbReference type="PANTHER" id="PTHR23503">
    <property type="entry name" value="SOLUTE CARRIER FAMILY 2"/>
    <property type="match status" value="1"/>
</dbReference>
<organism evidence="17 18">
    <name type="scientific">Globisporangium ultimum (strain ATCC 200006 / CBS 805.95 / DAOM BR144)</name>
    <name type="common">Pythium ultimum</name>
    <dbReference type="NCBI Taxonomy" id="431595"/>
    <lineage>
        <taxon>Eukaryota</taxon>
        <taxon>Sar</taxon>
        <taxon>Stramenopiles</taxon>
        <taxon>Oomycota</taxon>
        <taxon>Peronosporomycetes</taxon>
        <taxon>Pythiales</taxon>
        <taxon>Pythiaceae</taxon>
        <taxon>Globisporangium</taxon>
    </lineage>
</organism>
<dbReference type="InterPro" id="IPR003663">
    <property type="entry name" value="Sugar/inositol_transpt"/>
</dbReference>
<evidence type="ECO:0000256" key="10">
    <source>
        <dbReference type="ARBA" id="ARBA00044662"/>
    </source>
</evidence>
<dbReference type="STRING" id="431595.K3WHM2"/>
<keyword evidence="6 15" id="KW-0472">Membrane</keyword>
<feature type="transmembrane region" description="Helical" evidence="15">
    <location>
        <begin position="351"/>
        <end position="371"/>
    </location>
</feature>
<dbReference type="Gene3D" id="1.20.1250.20">
    <property type="entry name" value="MFS general substrate transporter like domains"/>
    <property type="match status" value="1"/>
</dbReference>
<reference evidence="18" key="2">
    <citation type="submission" date="2010-04" db="EMBL/GenBank/DDBJ databases">
        <authorList>
            <person name="Buell R."/>
            <person name="Hamilton J."/>
            <person name="Hostetler J."/>
        </authorList>
    </citation>
    <scope>NUCLEOTIDE SEQUENCE [LARGE SCALE GENOMIC DNA]</scope>
    <source>
        <strain evidence="18">DAOM:BR144</strain>
    </source>
</reference>
<feature type="transmembrane region" description="Helical" evidence="15">
    <location>
        <begin position="129"/>
        <end position="146"/>
    </location>
</feature>
<evidence type="ECO:0000256" key="8">
    <source>
        <dbReference type="ARBA" id="ARBA00044648"/>
    </source>
</evidence>
<evidence type="ECO:0000256" key="5">
    <source>
        <dbReference type="ARBA" id="ARBA00022989"/>
    </source>
</evidence>
<evidence type="ECO:0000256" key="11">
    <source>
        <dbReference type="ARBA" id="ARBA00044668"/>
    </source>
</evidence>
<feature type="transmembrane region" description="Helical" evidence="15">
    <location>
        <begin position="407"/>
        <end position="429"/>
    </location>
</feature>
<name>K3WHM2_GLOUD</name>
<dbReference type="InterPro" id="IPR020846">
    <property type="entry name" value="MFS_dom"/>
</dbReference>
<feature type="transmembrane region" description="Helical" evidence="15">
    <location>
        <begin position="98"/>
        <end position="117"/>
    </location>
</feature>
<evidence type="ECO:0000259" key="16">
    <source>
        <dbReference type="PROSITE" id="PS50850"/>
    </source>
</evidence>
<dbReference type="OMA" id="KWTVIIG"/>
<feature type="transmembrane region" description="Helical" evidence="15">
    <location>
        <begin position="43"/>
        <end position="61"/>
    </location>
</feature>
<dbReference type="VEuPathDB" id="FungiDB:PYU1_G004454"/>
<dbReference type="EnsemblProtists" id="PYU1_T004464">
    <property type="protein sequence ID" value="PYU1_T004464"/>
    <property type="gene ID" value="PYU1_G004454"/>
</dbReference>
<comment type="catalytic activity">
    <reaction evidence="9">
        <text>D-xylose(out) = D-xylose(in)</text>
        <dbReference type="Rhea" id="RHEA:78427"/>
        <dbReference type="ChEBI" id="CHEBI:53455"/>
    </reaction>
    <physiologicalReaction direction="left-to-right" evidence="9">
        <dbReference type="Rhea" id="RHEA:78428"/>
    </physiologicalReaction>
</comment>
<comment type="catalytic activity">
    <reaction evidence="7">
        <text>D-galactose(in) = D-galactose(out)</text>
        <dbReference type="Rhea" id="RHEA:34915"/>
        <dbReference type="ChEBI" id="CHEBI:4139"/>
    </reaction>
    <physiologicalReaction direction="right-to-left" evidence="7">
        <dbReference type="Rhea" id="RHEA:34917"/>
    </physiologicalReaction>
</comment>
<sequence length="513" mass="56521">MALGASVSPKHEVVDDSNAYLQVETPVVDYVNAGDDSLSKPTWVLYISVLLSLLQAFQYGWATGQVNLKTYNNTEQCKERPVEHGTCVMFPGHTHTQWTFLVNAWVVGGMFGSLLSSKPSDTLGRRRTLWFNCIIMIVAGVVEMTADNIWQFVAGRFIAGIASGFATGITGGYISEISPPHLRSTFGTGFHLSLTTGVLVVACTFFFLDTSSGWRYGAAVQVLIGGAFMIFAPMFMVESPAWLLAKGRQAEAESEITRLYGKEQVTKVLSWMQPARPNTSTVFFSNKDLEGGKKESVAESKGFWAILEPQFRRQLIIAVAVSGYHQVTGINAVIFYSSSIFSKAGIKDPRVGTLIVDIVNMAPTFFFGLVAKHFKTRTMLLSGALLMFICSIVMTFTLVYGVNGVSIAFTAIYVGAFGVSFGPLVWSVTAELFPVEVRSSAVSLCMTVMWIAKLIVGVGYPYLNDWIGNYSFIPFSVMLASSLLFMWYMVPETTNKTIDEIQQEFKALREKKK</sequence>
<comment type="catalytic activity">
    <reaction evidence="8">
        <text>D-glucose(out) = D-glucose(in)</text>
        <dbReference type="Rhea" id="RHEA:60376"/>
        <dbReference type="ChEBI" id="CHEBI:4167"/>
    </reaction>
    <physiologicalReaction direction="left-to-right" evidence="8">
        <dbReference type="Rhea" id="RHEA:60377"/>
    </physiologicalReaction>
</comment>
<dbReference type="PROSITE" id="PS50850">
    <property type="entry name" value="MFS"/>
    <property type="match status" value="1"/>
</dbReference>
<dbReference type="NCBIfam" id="TIGR00879">
    <property type="entry name" value="SP"/>
    <property type="match status" value="1"/>
</dbReference>
<evidence type="ECO:0000256" key="9">
    <source>
        <dbReference type="ARBA" id="ARBA00044656"/>
    </source>
</evidence>
<dbReference type="PRINTS" id="PR00171">
    <property type="entry name" value="SUGRTRNSPORT"/>
</dbReference>
<feature type="transmembrane region" description="Helical" evidence="15">
    <location>
        <begin position="214"/>
        <end position="237"/>
    </location>
</feature>
<evidence type="ECO:0000256" key="6">
    <source>
        <dbReference type="ARBA" id="ARBA00023136"/>
    </source>
</evidence>
<keyword evidence="18" id="KW-1185">Reference proteome</keyword>
<reference evidence="18" key="1">
    <citation type="journal article" date="2010" name="Genome Biol.">
        <title>Genome sequence of the necrotrophic plant pathogen Pythium ultimum reveals original pathogenicity mechanisms and effector repertoire.</title>
        <authorList>
            <person name="Levesque C.A."/>
            <person name="Brouwer H."/>
            <person name="Cano L."/>
            <person name="Hamilton J.P."/>
            <person name="Holt C."/>
            <person name="Huitema E."/>
            <person name="Raffaele S."/>
            <person name="Robideau G.P."/>
            <person name="Thines M."/>
            <person name="Win J."/>
            <person name="Zerillo M.M."/>
            <person name="Beakes G.W."/>
            <person name="Boore J.L."/>
            <person name="Busam D."/>
            <person name="Dumas B."/>
            <person name="Ferriera S."/>
            <person name="Fuerstenberg S.I."/>
            <person name="Gachon C.M."/>
            <person name="Gaulin E."/>
            <person name="Govers F."/>
            <person name="Grenville-Briggs L."/>
            <person name="Horner N."/>
            <person name="Hostetler J."/>
            <person name="Jiang R.H."/>
            <person name="Johnson J."/>
            <person name="Krajaejun T."/>
            <person name="Lin H."/>
            <person name="Meijer H.J."/>
            <person name="Moore B."/>
            <person name="Morris P."/>
            <person name="Phuntmart V."/>
            <person name="Puiu D."/>
            <person name="Shetty J."/>
            <person name="Stajich J.E."/>
            <person name="Tripathy S."/>
            <person name="Wawra S."/>
            <person name="van West P."/>
            <person name="Whitty B.R."/>
            <person name="Coutinho P.M."/>
            <person name="Henrissat B."/>
            <person name="Martin F."/>
            <person name="Thomas P.D."/>
            <person name="Tyler B.M."/>
            <person name="De Vries R.P."/>
            <person name="Kamoun S."/>
            <person name="Yandell M."/>
            <person name="Tisserat N."/>
            <person name="Buell C.R."/>
        </authorList>
    </citation>
    <scope>NUCLEOTIDE SEQUENCE</scope>
    <source>
        <strain evidence="18">DAOM:BR144</strain>
    </source>
</reference>
<feature type="domain" description="Major facilitator superfamily (MFS) profile" evidence="16">
    <location>
        <begin position="44"/>
        <end position="494"/>
    </location>
</feature>
<evidence type="ECO:0000256" key="3">
    <source>
        <dbReference type="ARBA" id="ARBA00022448"/>
    </source>
</evidence>
<dbReference type="InParanoid" id="K3WHM2"/>
<dbReference type="eggNOG" id="KOG0569">
    <property type="taxonomic scope" value="Eukaryota"/>
</dbReference>
<evidence type="ECO:0000313" key="18">
    <source>
        <dbReference type="Proteomes" id="UP000019132"/>
    </source>
</evidence>
<dbReference type="HOGENOM" id="CLU_001265_30_5_1"/>
<evidence type="ECO:0000256" key="15">
    <source>
        <dbReference type="SAM" id="Phobius"/>
    </source>
</evidence>
<dbReference type="InterPro" id="IPR005829">
    <property type="entry name" value="Sugar_transporter_CS"/>
</dbReference>
<dbReference type="EMBL" id="GL376631">
    <property type="status" value="NOT_ANNOTATED_CDS"/>
    <property type="molecule type" value="Genomic_DNA"/>
</dbReference>
<feature type="transmembrane region" description="Helical" evidence="15">
    <location>
        <begin position="378"/>
        <end position="401"/>
    </location>
</feature>
<dbReference type="Pfam" id="PF00083">
    <property type="entry name" value="Sugar_tr"/>
    <property type="match status" value="1"/>
</dbReference>
<comment type="catalytic activity">
    <reaction evidence="12">
        <text>D-fructose(out) = D-fructose(in)</text>
        <dbReference type="Rhea" id="RHEA:60372"/>
        <dbReference type="ChEBI" id="CHEBI:37721"/>
    </reaction>
    <physiologicalReaction direction="left-to-right" evidence="12">
        <dbReference type="Rhea" id="RHEA:60373"/>
    </physiologicalReaction>
</comment>
<feature type="transmembrane region" description="Helical" evidence="15">
    <location>
        <begin position="315"/>
        <end position="339"/>
    </location>
</feature>
<evidence type="ECO:0000313" key="17">
    <source>
        <dbReference type="EnsemblProtists" id="PYU1_T004464"/>
    </source>
</evidence>
<evidence type="ECO:0000256" key="12">
    <source>
        <dbReference type="ARBA" id="ARBA00044710"/>
    </source>
</evidence>
<dbReference type="PANTHER" id="PTHR23503:SF8">
    <property type="entry name" value="FACILITATED GLUCOSE TRANSPORTER PROTEIN 1"/>
    <property type="match status" value="1"/>
</dbReference>
<evidence type="ECO:0000256" key="7">
    <source>
        <dbReference type="ARBA" id="ARBA00044637"/>
    </source>
</evidence>
<evidence type="ECO:0000256" key="2">
    <source>
        <dbReference type="ARBA" id="ARBA00011738"/>
    </source>
</evidence>
<dbReference type="SUPFAM" id="SSF103473">
    <property type="entry name" value="MFS general substrate transporter"/>
    <property type="match status" value="1"/>
</dbReference>
<feature type="transmembrane region" description="Helical" evidence="15">
    <location>
        <begin position="186"/>
        <end position="208"/>
    </location>
</feature>
<evidence type="ECO:0000256" key="13">
    <source>
        <dbReference type="ARBA" id="ARBA00044780"/>
    </source>
</evidence>
<dbReference type="GO" id="GO:0016020">
    <property type="term" value="C:membrane"/>
    <property type="evidence" value="ECO:0007669"/>
    <property type="project" value="UniProtKB-SubCell"/>
</dbReference>
<dbReference type="AlphaFoldDB" id="K3WHM2"/>
<comment type="catalytic activity">
    <reaction evidence="11">
        <text>D-glucosamine(out) = D-glucosamine(in)</text>
        <dbReference type="Rhea" id="RHEA:78423"/>
        <dbReference type="ChEBI" id="CHEBI:58723"/>
    </reaction>
    <physiologicalReaction direction="left-to-right" evidence="11">
        <dbReference type="Rhea" id="RHEA:78424"/>
    </physiologicalReaction>
</comment>
<dbReference type="GO" id="GO:0015149">
    <property type="term" value="F:hexose transmembrane transporter activity"/>
    <property type="evidence" value="ECO:0007669"/>
    <property type="project" value="TreeGrafter"/>
</dbReference>
<dbReference type="PROSITE" id="PS00217">
    <property type="entry name" value="SUGAR_TRANSPORT_2"/>
    <property type="match status" value="1"/>
</dbReference>
<protein>
    <recommendedName>
        <fullName evidence="13">Hexose transporter 1</fullName>
    </recommendedName>
</protein>
<comment type="similarity">
    <text evidence="14">Belongs to the major facilitator superfamily. Sugar transporter (TC 2.A.1.1) family.</text>
</comment>
<keyword evidence="3 14" id="KW-0813">Transport</keyword>
<feature type="transmembrane region" description="Helical" evidence="15">
    <location>
        <begin position="152"/>
        <end position="174"/>
    </location>
</feature>
<feature type="transmembrane region" description="Helical" evidence="15">
    <location>
        <begin position="469"/>
        <end position="490"/>
    </location>
</feature>
<evidence type="ECO:0000256" key="14">
    <source>
        <dbReference type="RuleBase" id="RU003346"/>
    </source>
</evidence>
<feature type="transmembrane region" description="Helical" evidence="15">
    <location>
        <begin position="441"/>
        <end position="463"/>
    </location>
</feature>
<dbReference type="Proteomes" id="UP000019132">
    <property type="component" value="Unassembled WGS sequence"/>
</dbReference>
<keyword evidence="4 15" id="KW-0812">Transmembrane</keyword>
<reference evidence="17" key="3">
    <citation type="submission" date="2015-02" db="UniProtKB">
        <authorList>
            <consortium name="EnsemblProtists"/>
        </authorList>
    </citation>
    <scope>IDENTIFICATION</scope>
    <source>
        <strain evidence="17">DAOM BR144</strain>
    </source>
</reference>